<organism evidence="1 2">
    <name type="scientific">Nostoc punctiforme NIES-2108</name>
    <dbReference type="NCBI Taxonomy" id="1356359"/>
    <lineage>
        <taxon>Bacteria</taxon>
        <taxon>Bacillati</taxon>
        <taxon>Cyanobacteriota</taxon>
        <taxon>Cyanophyceae</taxon>
        <taxon>Nostocales</taxon>
        <taxon>Nostocaceae</taxon>
        <taxon>Nostoc</taxon>
    </lineage>
</organism>
<gene>
    <name evidence="1" type="ORF">A6769_07920</name>
</gene>
<dbReference type="AlphaFoldDB" id="A0A367RQZ9"/>
<dbReference type="Proteomes" id="UP000252085">
    <property type="component" value="Unassembled WGS sequence"/>
</dbReference>
<protein>
    <submittedName>
        <fullName evidence="1">Uncharacterized protein</fullName>
    </submittedName>
</protein>
<comment type="caution">
    <text evidence="1">The sequence shown here is derived from an EMBL/GenBank/DDBJ whole genome shotgun (WGS) entry which is preliminary data.</text>
</comment>
<name>A0A367RQZ9_NOSPU</name>
<dbReference type="EMBL" id="LXQE01000107">
    <property type="protein sequence ID" value="RCJ38958.1"/>
    <property type="molecule type" value="Genomic_DNA"/>
</dbReference>
<sequence>MKKLSRILIIFLSFILWLGGLSPALADNKTVLSITTLYSSPEQQGQGVTVYKDILKYAIATPFAPDSPIPATKEEFDKTLVPELVKALGDGSVTKAWFDFQAAKGESTGNKLFSVDAPSGEKLYSVVAGKPLQQCPLKIQDTQIDFFLDSHKAADRAEELDKQGYFIYVSPVEELRKKVLDALYDQYSSGSNNPSCFLVNGTTKKITVDFQDIYTLLPSQLQQPAREKPLVFLPKNENEFLYVVNARESVS</sequence>
<reference evidence="1 2" key="1">
    <citation type="submission" date="2016-04" db="EMBL/GenBank/DDBJ databases">
        <authorList>
            <person name="Evans L.H."/>
            <person name="Alamgir A."/>
            <person name="Owens N."/>
            <person name="Weber N.D."/>
            <person name="Virtaneva K."/>
            <person name="Barbian K."/>
            <person name="Babar A."/>
            <person name="Rosenke K."/>
        </authorList>
    </citation>
    <scope>NUCLEOTIDE SEQUENCE [LARGE SCALE GENOMIC DNA]</scope>
    <source>
        <strain evidence="1">NIES-2108</strain>
    </source>
</reference>
<evidence type="ECO:0000313" key="2">
    <source>
        <dbReference type="Proteomes" id="UP000252085"/>
    </source>
</evidence>
<proteinExistence type="predicted"/>
<evidence type="ECO:0000313" key="1">
    <source>
        <dbReference type="EMBL" id="RCJ38958.1"/>
    </source>
</evidence>
<accession>A0A367RQZ9</accession>